<dbReference type="EMBL" id="JAXAVX010000003">
    <property type="protein sequence ID" value="MDX8151783.1"/>
    <property type="molecule type" value="Genomic_DNA"/>
</dbReference>
<dbReference type="InterPro" id="IPR032710">
    <property type="entry name" value="NTF2-like_dom_sf"/>
</dbReference>
<dbReference type="Pfam" id="PF12680">
    <property type="entry name" value="SnoaL_2"/>
    <property type="match status" value="1"/>
</dbReference>
<evidence type="ECO:0000259" key="1">
    <source>
        <dbReference type="Pfam" id="PF12680"/>
    </source>
</evidence>
<name>A0ABU4VJ12_9ACTN</name>
<feature type="domain" description="SnoaL-like" evidence="1">
    <location>
        <begin position="7"/>
        <end position="101"/>
    </location>
</feature>
<proteinExistence type="predicted"/>
<dbReference type="InterPro" id="IPR037401">
    <property type="entry name" value="SnoaL-like"/>
</dbReference>
<comment type="caution">
    <text evidence="2">The sequence shown here is derived from an EMBL/GenBank/DDBJ whole genome shotgun (WGS) entry which is preliminary data.</text>
</comment>
<dbReference type="Gene3D" id="3.10.450.50">
    <property type="match status" value="1"/>
</dbReference>
<evidence type="ECO:0000313" key="2">
    <source>
        <dbReference type="EMBL" id="MDX8151783.1"/>
    </source>
</evidence>
<gene>
    <name evidence="2" type="ORF">SK069_09275</name>
</gene>
<accession>A0ABU4VJ12</accession>
<dbReference type="RefSeq" id="WP_319953935.1">
    <property type="nucleotide sequence ID" value="NZ_JAXAVX010000003.1"/>
</dbReference>
<reference evidence="2 3" key="1">
    <citation type="submission" date="2023-11" db="EMBL/GenBank/DDBJ databases">
        <authorList>
            <person name="Xu M."/>
            <person name="Jiang T."/>
        </authorList>
    </citation>
    <scope>NUCLEOTIDE SEQUENCE [LARGE SCALE GENOMIC DNA]</scope>
    <source>
        <strain evidence="2 3">SD</strain>
    </source>
</reference>
<keyword evidence="3" id="KW-1185">Reference proteome</keyword>
<sequence length="133" mass="14798">MSEQVHERYERAMARGDLDGVRASLAEGIRLHSPVTPKPFEGREQVARVLGAILEIFEELRFDAPVSTAPFVVLPFRARIGDRDLQGVDYLRFDDDGLIAEFTVMVRPLTGLIALQNQMAPRFGAAPLQLVHG</sequence>
<dbReference type="Proteomes" id="UP001277761">
    <property type="component" value="Unassembled WGS sequence"/>
</dbReference>
<dbReference type="SUPFAM" id="SSF54427">
    <property type="entry name" value="NTF2-like"/>
    <property type="match status" value="1"/>
</dbReference>
<organism evidence="2 3">
    <name type="scientific">Patulibacter brassicae</name>
    <dbReference type="NCBI Taxonomy" id="1705717"/>
    <lineage>
        <taxon>Bacteria</taxon>
        <taxon>Bacillati</taxon>
        <taxon>Actinomycetota</taxon>
        <taxon>Thermoleophilia</taxon>
        <taxon>Solirubrobacterales</taxon>
        <taxon>Patulibacteraceae</taxon>
        <taxon>Patulibacter</taxon>
    </lineage>
</organism>
<protein>
    <submittedName>
        <fullName evidence="2">Nuclear transport factor 2 family protein</fullName>
    </submittedName>
</protein>
<evidence type="ECO:0000313" key="3">
    <source>
        <dbReference type="Proteomes" id="UP001277761"/>
    </source>
</evidence>